<comment type="caution">
    <text evidence="1">The sequence shown here is derived from an EMBL/GenBank/DDBJ whole genome shotgun (WGS) entry which is preliminary data.</text>
</comment>
<reference evidence="1 2" key="1">
    <citation type="journal article" date="2023" name="Plants (Basel)">
        <title>Bridging the Gap: Combining Genomics and Transcriptomics Approaches to Understand Stylosanthes scabra, an Orphan Legume from the Brazilian Caatinga.</title>
        <authorList>
            <person name="Ferreira-Neto J.R.C."/>
            <person name="da Silva M.D."/>
            <person name="Binneck E."/>
            <person name="de Melo N.F."/>
            <person name="da Silva R.H."/>
            <person name="de Melo A.L.T.M."/>
            <person name="Pandolfi V."/>
            <person name="Bustamante F.O."/>
            <person name="Brasileiro-Vidal A.C."/>
            <person name="Benko-Iseppon A.M."/>
        </authorList>
    </citation>
    <scope>NUCLEOTIDE SEQUENCE [LARGE SCALE GENOMIC DNA]</scope>
    <source>
        <tissue evidence="1">Leaves</tissue>
    </source>
</reference>
<gene>
    <name evidence="1" type="ORF">PIB30_025481</name>
</gene>
<sequence length="136" mass="14950">MEAPNDVETVMDKLKGNIQSCIATEASMSRYVHMNADAPNSFSLHIFNAFCECVAKGAESGGGNAMEDQVLARMKLIQEEFVREREENNAIVKSQFEHIKALTEVVADHGRAIHGLIKLIHSLPRGNDSVKVGGRK</sequence>
<name>A0ABU6W8L4_9FABA</name>
<organism evidence="1 2">
    <name type="scientific">Stylosanthes scabra</name>
    <dbReference type="NCBI Taxonomy" id="79078"/>
    <lineage>
        <taxon>Eukaryota</taxon>
        <taxon>Viridiplantae</taxon>
        <taxon>Streptophyta</taxon>
        <taxon>Embryophyta</taxon>
        <taxon>Tracheophyta</taxon>
        <taxon>Spermatophyta</taxon>
        <taxon>Magnoliopsida</taxon>
        <taxon>eudicotyledons</taxon>
        <taxon>Gunneridae</taxon>
        <taxon>Pentapetalae</taxon>
        <taxon>rosids</taxon>
        <taxon>fabids</taxon>
        <taxon>Fabales</taxon>
        <taxon>Fabaceae</taxon>
        <taxon>Papilionoideae</taxon>
        <taxon>50 kb inversion clade</taxon>
        <taxon>dalbergioids sensu lato</taxon>
        <taxon>Dalbergieae</taxon>
        <taxon>Pterocarpus clade</taxon>
        <taxon>Stylosanthes</taxon>
    </lineage>
</organism>
<dbReference type="Proteomes" id="UP001341840">
    <property type="component" value="Unassembled WGS sequence"/>
</dbReference>
<dbReference type="EMBL" id="JASCZI010181336">
    <property type="protein sequence ID" value="MED6182102.1"/>
    <property type="molecule type" value="Genomic_DNA"/>
</dbReference>
<protein>
    <submittedName>
        <fullName evidence="1">Uncharacterized protein</fullName>
    </submittedName>
</protein>
<evidence type="ECO:0000313" key="2">
    <source>
        <dbReference type="Proteomes" id="UP001341840"/>
    </source>
</evidence>
<keyword evidence="2" id="KW-1185">Reference proteome</keyword>
<proteinExistence type="predicted"/>
<accession>A0ABU6W8L4</accession>
<evidence type="ECO:0000313" key="1">
    <source>
        <dbReference type="EMBL" id="MED6182102.1"/>
    </source>
</evidence>